<dbReference type="OrthoDB" id="735686at2759"/>
<dbReference type="GO" id="GO:0004185">
    <property type="term" value="F:serine-type carboxypeptidase activity"/>
    <property type="evidence" value="ECO:0007669"/>
    <property type="project" value="InterPro"/>
</dbReference>
<reference evidence="2 3" key="2">
    <citation type="submission" date="2018-10" db="EMBL/GenBank/DDBJ databases">
        <authorList>
            <consortium name="Pathogen Informatics"/>
        </authorList>
    </citation>
    <scope>NUCLEOTIDE SEQUENCE [LARGE SCALE GENOMIC DNA]</scope>
</reference>
<reference evidence="4" key="1">
    <citation type="submission" date="2017-02" db="UniProtKB">
        <authorList>
            <consortium name="WormBaseParasite"/>
        </authorList>
    </citation>
    <scope>IDENTIFICATION</scope>
</reference>
<dbReference type="SUPFAM" id="SSF53474">
    <property type="entry name" value="alpha/beta-Hydrolases"/>
    <property type="match status" value="1"/>
</dbReference>
<organism evidence="4">
    <name type="scientific">Enterobius vermicularis</name>
    <name type="common">Human pinworm</name>
    <dbReference type="NCBI Taxonomy" id="51028"/>
    <lineage>
        <taxon>Eukaryota</taxon>
        <taxon>Metazoa</taxon>
        <taxon>Ecdysozoa</taxon>
        <taxon>Nematoda</taxon>
        <taxon>Chromadorea</taxon>
        <taxon>Rhabditida</taxon>
        <taxon>Spirurina</taxon>
        <taxon>Oxyuridomorpha</taxon>
        <taxon>Oxyuroidea</taxon>
        <taxon>Oxyuridae</taxon>
        <taxon>Enterobius</taxon>
    </lineage>
</organism>
<name>A0A0N4VM85_ENTVE</name>
<dbReference type="EMBL" id="UXUI01011817">
    <property type="protein sequence ID" value="VDD96530.1"/>
    <property type="molecule type" value="Genomic_DNA"/>
</dbReference>
<protein>
    <submittedName>
        <fullName evidence="4">Lysosomal Pro-X carboxypeptidase</fullName>
    </submittedName>
</protein>
<evidence type="ECO:0000313" key="4">
    <source>
        <dbReference type="WBParaSite" id="EVEC_0001203601-mRNA-1"/>
    </source>
</evidence>
<gene>
    <name evidence="2" type="ORF">EVEC_LOCUS11281</name>
</gene>
<dbReference type="Gene3D" id="3.40.50.1820">
    <property type="entry name" value="alpha/beta hydrolase"/>
    <property type="match status" value="1"/>
</dbReference>
<accession>A0A0N4VM85</accession>
<dbReference type="InterPro" id="IPR001563">
    <property type="entry name" value="Peptidase_S10"/>
</dbReference>
<comment type="similarity">
    <text evidence="1">Belongs to the peptidase S10 family.</text>
</comment>
<dbReference type="PROSITE" id="PS00560">
    <property type="entry name" value="CARBOXYPEPT_SER_HIS"/>
    <property type="match status" value="1"/>
</dbReference>
<keyword evidence="3" id="KW-1185">Reference proteome</keyword>
<dbReference type="InterPro" id="IPR029058">
    <property type="entry name" value="AB_hydrolase_fold"/>
</dbReference>
<sequence>MPGIIVGNALVDVDLWLSTIIPFAYYHGFVDESLWRNALKICCNGSLTDCDFDNGLEFCGFFASTVREDVWNGPAYRYSMYAGCLEENTTTNISLKQRRLLKRSLKYGWLICNALEAVTAYFNRNDVQKVLFPARNTTQWQACSDEVRQNYRRHYGNVHKQLQMALDNGVLVLLYYGNTDLMCNFLIGEKFAYRLGYPVTTVKQSFRVNGRLGGFKTSYGNLDIVVVQGAGHMVPSERPDVALFLLKEFLNRTYKSNYGIRNDTNFDWTKESWFKHQVVASQTCRTTSVFGRFSLLAQLTLHIPLILFCTYQKEKYAQLL</sequence>
<dbReference type="Proteomes" id="UP000274131">
    <property type="component" value="Unassembled WGS sequence"/>
</dbReference>
<dbReference type="Pfam" id="PF00450">
    <property type="entry name" value="Peptidase_S10"/>
    <property type="match status" value="1"/>
</dbReference>
<dbReference type="GO" id="GO:0006508">
    <property type="term" value="P:proteolysis"/>
    <property type="evidence" value="ECO:0007669"/>
    <property type="project" value="InterPro"/>
</dbReference>
<proteinExistence type="inferred from homology"/>
<dbReference type="AlphaFoldDB" id="A0A0N4VM85"/>
<dbReference type="WBParaSite" id="EVEC_0001203601-mRNA-1">
    <property type="protein sequence ID" value="EVEC_0001203601-mRNA-1"/>
    <property type="gene ID" value="EVEC_0001203601"/>
</dbReference>
<evidence type="ECO:0000256" key="1">
    <source>
        <dbReference type="ARBA" id="ARBA00009431"/>
    </source>
</evidence>
<dbReference type="PANTHER" id="PTHR11802:SF38">
    <property type="entry name" value="SERINE CARBOXYPEPTIDASE CTSA-1.2"/>
    <property type="match status" value="1"/>
</dbReference>
<evidence type="ECO:0000313" key="2">
    <source>
        <dbReference type="EMBL" id="VDD96530.1"/>
    </source>
</evidence>
<dbReference type="STRING" id="51028.A0A0N4VM85"/>
<dbReference type="InterPro" id="IPR033124">
    <property type="entry name" value="Ser_caboxypep_his_AS"/>
</dbReference>
<dbReference type="PANTHER" id="PTHR11802">
    <property type="entry name" value="SERINE PROTEASE FAMILY S10 SERINE CARBOXYPEPTIDASE"/>
    <property type="match status" value="1"/>
</dbReference>
<evidence type="ECO:0000313" key="3">
    <source>
        <dbReference type="Proteomes" id="UP000274131"/>
    </source>
</evidence>